<organism evidence="1 2">
    <name type="scientific">Mycolicibacterium murale</name>
    <dbReference type="NCBI Taxonomy" id="182220"/>
    <lineage>
        <taxon>Bacteria</taxon>
        <taxon>Bacillati</taxon>
        <taxon>Actinomycetota</taxon>
        <taxon>Actinomycetes</taxon>
        <taxon>Mycobacteriales</taxon>
        <taxon>Mycobacteriaceae</taxon>
        <taxon>Mycolicibacterium</taxon>
    </lineage>
</organism>
<protein>
    <submittedName>
        <fullName evidence="1">Uncharacterized protein</fullName>
    </submittedName>
</protein>
<evidence type="ECO:0000313" key="1">
    <source>
        <dbReference type="EMBL" id="GFG60289.1"/>
    </source>
</evidence>
<evidence type="ECO:0000313" key="2">
    <source>
        <dbReference type="Proteomes" id="UP000465241"/>
    </source>
</evidence>
<comment type="caution">
    <text evidence="1">The sequence shown here is derived from an EMBL/GenBank/DDBJ whole genome shotgun (WGS) entry which is preliminary data.</text>
</comment>
<dbReference type="AlphaFoldDB" id="A0A7I9WRV0"/>
<gene>
    <name evidence="1" type="ORF">MMUR_44250</name>
</gene>
<accession>A0A7I9WRV0</accession>
<proteinExistence type="predicted"/>
<reference evidence="1 2" key="1">
    <citation type="journal article" date="2019" name="Emerg. Microbes Infect.">
        <title>Comprehensive subspecies identification of 175 nontuberculous mycobacteria species based on 7547 genomic profiles.</title>
        <authorList>
            <person name="Matsumoto Y."/>
            <person name="Kinjo T."/>
            <person name="Motooka D."/>
            <person name="Nabeya D."/>
            <person name="Jung N."/>
            <person name="Uechi K."/>
            <person name="Horii T."/>
            <person name="Iida T."/>
            <person name="Fujita J."/>
            <person name="Nakamura S."/>
        </authorList>
    </citation>
    <scope>NUCLEOTIDE SEQUENCE [LARGE SCALE GENOMIC DNA]</scope>
    <source>
        <strain evidence="1 2">JCM 13392</strain>
    </source>
</reference>
<keyword evidence="2" id="KW-1185">Reference proteome</keyword>
<dbReference type="EMBL" id="BLKT01000003">
    <property type="protein sequence ID" value="GFG60289.1"/>
    <property type="molecule type" value="Genomic_DNA"/>
</dbReference>
<name>A0A7I9WRV0_9MYCO</name>
<sequence length="60" mass="6701">MWEQHAVRIVGDAGLPPQRGRQSIFGQVQQYQIGPPAEQPIGGQVYLLRGRKMNETNLGQ</sequence>
<dbReference type="Proteomes" id="UP000465241">
    <property type="component" value="Unassembled WGS sequence"/>
</dbReference>